<dbReference type="PANTHER" id="PTHR21621:SF0">
    <property type="entry name" value="BETA-CITRYLGLUTAMATE SYNTHASE B-RELATED"/>
    <property type="match status" value="1"/>
</dbReference>
<dbReference type="GO" id="GO:0009432">
    <property type="term" value="P:SOS response"/>
    <property type="evidence" value="ECO:0007669"/>
    <property type="project" value="TreeGrafter"/>
</dbReference>
<accession>A0A975NXF6</accession>
<dbReference type="RefSeq" id="WP_215603934.1">
    <property type="nucleotide sequence ID" value="NZ_CP076136.1"/>
</dbReference>
<dbReference type="GO" id="GO:0018169">
    <property type="term" value="F:ribosomal S6-glutamic acid ligase activity"/>
    <property type="evidence" value="ECO:0007669"/>
    <property type="project" value="TreeGrafter"/>
</dbReference>
<dbReference type="SUPFAM" id="SSF56059">
    <property type="entry name" value="Glutathione synthetase ATP-binding domain-like"/>
    <property type="match status" value="1"/>
</dbReference>
<dbReference type="Gene3D" id="3.30.1490.20">
    <property type="entry name" value="ATP-grasp fold, A domain"/>
    <property type="match status" value="1"/>
</dbReference>
<dbReference type="EMBL" id="CP076136">
    <property type="protein sequence ID" value="QWG23178.1"/>
    <property type="molecule type" value="Genomic_DNA"/>
</dbReference>
<dbReference type="GO" id="GO:0005524">
    <property type="term" value="F:ATP binding"/>
    <property type="evidence" value="ECO:0007669"/>
    <property type="project" value="InterPro"/>
</dbReference>
<protein>
    <recommendedName>
        <fullName evidence="3">ATP-grasp domain-containing protein</fullName>
    </recommendedName>
</protein>
<keyword evidence="2" id="KW-1185">Reference proteome</keyword>
<sequence length="335" mass="36034">MRDLRDFRAGKPGFYPDQAVYAAYACAEFGLAFADRDGGTGLVFSVSSAAGSIHFGAGRCSYYPQNNATASTLASDKYFTSRILEQAGVATLGGEYFFLWDRHRAHRPAGHEREDALSHFLKLGGSAFVKPLTGSRGDFAQAVHDEASLVRYLGEVAPYYDAILMQPVVAGIEYRVFLLDEEVLFTARKYPPSLLGDGVSRIRDLLTAHNDGLRSRGLSPVAVTSDHGTALDAVPAKGERWDIPGRMNLSAGGTMQIEPLPSGPALTLAKNAVSALGLRVAAVDLFTDIGGDPGAMRVIEVNSNPSIRLLEQSERGDLILKIWQHTFSAMGLLGV</sequence>
<dbReference type="Proteomes" id="UP000676951">
    <property type="component" value="Chromosome"/>
</dbReference>
<proteinExistence type="predicted"/>
<reference evidence="1 2" key="1">
    <citation type="submission" date="2021-06" db="EMBL/GenBank/DDBJ databases">
        <title>Bradyrhizobium sp. S2-11-4 Genome sequencing.</title>
        <authorList>
            <person name="Jin L."/>
        </authorList>
    </citation>
    <scope>NUCLEOTIDE SEQUENCE [LARGE SCALE GENOMIC DNA]</scope>
    <source>
        <strain evidence="1 2">S2-11-4</strain>
    </source>
</reference>
<dbReference type="InterPro" id="IPR013815">
    <property type="entry name" value="ATP_grasp_subdomain_1"/>
</dbReference>
<dbReference type="AlphaFoldDB" id="A0A975NXF6"/>
<name>A0A975NXF6_9BRAD</name>
<dbReference type="PANTHER" id="PTHR21621">
    <property type="entry name" value="RIBOSOMAL PROTEIN S6 MODIFICATION PROTEIN"/>
    <property type="match status" value="1"/>
</dbReference>
<evidence type="ECO:0008006" key="3">
    <source>
        <dbReference type="Google" id="ProtNLM"/>
    </source>
</evidence>
<evidence type="ECO:0000313" key="2">
    <source>
        <dbReference type="Proteomes" id="UP000676951"/>
    </source>
</evidence>
<organism evidence="1 2">
    <name type="scientific">Bradyrhizobium sediminis</name>
    <dbReference type="NCBI Taxonomy" id="2840469"/>
    <lineage>
        <taxon>Bacteria</taxon>
        <taxon>Pseudomonadati</taxon>
        <taxon>Pseudomonadota</taxon>
        <taxon>Alphaproteobacteria</taxon>
        <taxon>Hyphomicrobiales</taxon>
        <taxon>Nitrobacteraceae</taxon>
        <taxon>Bradyrhizobium</taxon>
    </lineage>
</organism>
<dbReference type="Gene3D" id="3.30.470.20">
    <property type="entry name" value="ATP-grasp fold, B domain"/>
    <property type="match status" value="2"/>
</dbReference>
<gene>
    <name evidence="1" type="ORF">KMZ93_25085</name>
</gene>
<dbReference type="GO" id="GO:0005737">
    <property type="term" value="C:cytoplasm"/>
    <property type="evidence" value="ECO:0007669"/>
    <property type="project" value="TreeGrafter"/>
</dbReference>
<evidence type="ECO:0000313" key="1">
    <source>
        <dbReference type="EMBL" id="QWG23178.1"/>
    </source>
</evidence>